<dbReference type="EMBL" id="JAEPRB010000066">
    <property type="protein sequence ID" value="KAG2223194.1"/>
    <property type="molecule type" value="Genomic_DNA"/>
</dbReference>
<evidence type="ECO:0000256" key="1">
    <source>
        <dbReference type="ARBA" id="ARBA00002053"/>
    </source>
</evidence>
<feature type="signal peptide" evidence="8">
    <location>
        <begin position="1"/>
        <end position="20"/>
    </location>
</feature>
<reference evidence="10 11" key="1">
    <citation type="submission" date="2020-12" db="EMBL/GenBank/DDBJ databases">
        <title>Metabolic potential, ecology and presence of endohyphal bacteria is reflected in genomic diversity of Mucoromycotina.</title>
        <authorList>
            <person name="Muszewska A."/>
            <person name="Okrasinska A."/>
            <person name="Steczkiewicz K."/>
            <person name="Drgas O."/>
            <person name="Orlowska M."/>
            <person name="Perlinska-Lenart U."/>
            <person name="Aleksandrzak-Piekarczyk T."/>
            <person name="Szatraj K."/>
            <person name="Zielenkiewicz U."/>
            <person name="Pilsyk S."/>
            <person name="Malc E."/>
            <person name="Mieczkowski P."/>
            <person name="Kruszewska J.S."/>
            <person name="Biernat P."/>
            <person name="Pawlowska J."/>
        </authorList>
    </citation>
    <scope>NUCLEOTIDE SEQUENCE [LARGE SCALE GENOMIC DNA]</scope>
    <source>
        <strain evidence="10 11">CBS 142.35</strain>
    </source>
</reference>
<keyword evidence="5" id="KW-0813">Transport</keyword>
<keyword evidence="11" id="KW-1185">Reference proteome</keyword>
<evidence type="ECO:0000256" key="5">
    <source>
        <dbReference type="ARBA" id="ARBA00022448"/>
    </source>
</evidence>
<name>A0A8H7VQD5_9FUNG</name>
<evidence type="ECO:0000256" key="2">
    <source>
        <dbReference type="ARBA" id="ARBA00006370"/>
    </source>
</evidence>
<organism evidence="10 11">
    <name type="scientific">Circinella minor</name>
    <dbReference type="NCBI Taxonomy" id="1195481"/>
    <lineage>
        <taxon>Eukaryota</taxon>
        <taxon>Fungi</taxon>
        <taxon>Fungi incertae sedis</taxon>
        <taxon>Mucoromycota</taxon>
        <taxon>Mucoromycotina</taxon>
        <taxon>Mucoromycetes</taxon>
        <taxon>Mucorales</taxon>
        <taxon>Lichtheimiaceae</taxon>
        <taxon>Circinella</taxon>
    </lineage>
</organism>
<protein>
    <recommendedName>
        <fullName evidence="4">Phosphatidylglycerol/phosphatidylinositol transfer protein</fullName>
    </recommendedName>
</protein>
<dbReference type="OrthoDB" id="6409159at2759"/>
<evidence type="ECO:0000256" key="6">
    <source>
        <dbReference type="ARBA" id="ARBA00022729"/>
    </source>
</evidence>
<dbReference type="GO" id="GO:0032934">
    <property type="term" value="F:sterol binding"/>
    <property type="evidence" value="ECO:0007669"/>
    <property type="project" value="InterPro"/>
</dbReference>
<evidence type="ECO:0000259" key="9">
    <source>
        <dbReference type="SMART" id="SM00737"/>
    </source>
</evidence>
<comment type="subunit">
    <text evidence="3">Monomer.</text>
</comment>
<dbReference type="InterPro" id="IPR003172">
    <property type="entry name" value="ML_dom"/>
</dbReference>
<keyword evidence="6 8" id="KW-0732">Signal</keyword>
<comment type="caution">
    <text evidence="10">The sequence shown here is derived from an EMBL/GenBank/DDBJ whole genome shotgun (WGS) entry which is preliminary data.</text>
</comment>
<gene>
    <name evidence="10" type="ORF">INT45_011540</name>
</gene>
<evidence type="ECO:0000256" key="8">
    <source>
        <dbReference type="SAM" id="SignalP"/>
    </source>
</evidence>
<dbReference type="PANTHER" id="PTHR11306:SF0">
    <property type="entry name" value="PHOSPHATIDYLGLYCEROL_PHOSPHATIDYLINOSITOL TRANSFER PROTEIN"/>
    <property type="match status" value="1"/>
</dbReference>
<dbReference type="Gene3D" id="2.60.40.770">
    <property type="match status" value="1"/>
</dbReference>
<dbReference type="InterPro" id="IPR039670">
    <property type="entry name" value="NPC2-like"/>
</dbReference>
<dbReference type="Pfam" id="PF02221">
    <property type="entry name" value="E1_DerP2_DerF2"/>
    <property type="match status" value="1"/>
</dbReference>
<comment type="similarity">
    <text evidence="2">Belongs to the NPC2 family.</text>
</comment>
<proteinExistence type="inferred from homology"/>
<comment type="function">
    <text evidence="1">Catalyzes the intermembrane transfer of phosphatidylglycerol and phosphatidylinositol.</text>
</comment>
<feature type="domain" description="MD-2-related lipid-recognition" evidence="9">
    <location>
        <begin position="39"/>
        <end position="164"/>
    </location>
</feature>
<evidence type="ECO:0000256" key="3">
    <source>
        <dbReference type="ARBA" id="ARBA00011245"/>
    </source>
</evidence>
<evidence type="ECO:0000256" key="7">
    <source>
        <dbReference type="ARBA" id="ARBA00023055"/>
    </source>
</evidence>
<accession>A0A8H7VQD5</accession>
<evidence type="ECO:0000313" key="10">
    <source>
        <dbReference type="EMBL" id="KAG2223194.1"/>
    </source>
</evidence>
<dbReference type="InterPro" id="IPR014756">
    <property type="entry name" value="Ig_E-set"/>
</dbReference>
<evidence type="ECO:0000313" key="11">
    <source>
        <dbReference type="Proteomes" id="UP000646827"/>
    </source>
</evidence>
<dbReference type="GO" id="GO:0015918">
    <property type="term" value="P:sterol transport"/>
    <property type="evidence" value="ECO:0007669"/>
    <property type="project" value="InterPro"/>
</dbReference>
<dbReference type="SUPFAM" id="SSF81296">
    <property type="entry name" value="E set domains"/>
    <property type="match status" value="1"/>
</dbReference>
<feature type="chain" id="PRO_5034635198" description="Phosphatidylglycerol/phosphatidylinositol transfer protein" evidence="8">
    <location>
        <begin position="21"/>
        <end position="167"/>
    </location>
</feature>
<keyword evidence="7" id="KW-0445">Lipid transport</keyword>
<dbReference type="Proteomes" id="UP000646827">
    <property type="component" value="Unassembled WGS sequence"/>
</dbReference>
<dbReference type="AlphaFoldDB" id="A0A8H7VQD5"/>
<dbReference type="SMART" id="SM00737">
    <property type="entry name" value="ML"/>
    <property type="match status" value="1"/>
</dbReference>
<sequence>MRFGSSFLLTLATTCLLVSAQPIQQQHAFMSPDEHGDIWSLCDDPSSHTLRGYENGVYIFPAVPHTGEDINVKIKGNLLSEVTGGKVSIDLKLLSMIKINKELDLCSVLQSDIMNHNHCPLNAGDLLLEAKAFIPREIPKLPLDGIIRISDQNDQTVTCIRLNFNLQ</sequence>
<dbReference type="PANTHER" id="PTHR11306">
    <property type="entry name" value="NIEMANN PICK TYPE C2 PROTEIN NPC2-RELATED"/>
    <property type="match status" value="1"/>
</dbReference>
<evidence type="ECO:0000256" key="4">
    <source>
        <dbReference type="ARBA" id="ARBA00016056"/>
    </source>
</evidence>